<reference evidence="2" key="1">
    <citation type="submission" date="2014-12" db="EMBL/GenBank/DDBJ databases">
        <title>Genome Sequence of Valsa Canker Pathogens Uncovers a Specific Adaption of Colonization on Woody Bark.</title>
        <authorList>
            <person name="Yin Z."/>
            <person name="Liu H."/>
            <person name="Gao X."/>
            <person name="Li Z."/>
            <person name="Song N."/>
            <person name="Ke X."/>
            <person name="Dai Q."/>
            <person name="Wu Y."/>
            <person name="Sun Y."/>
            <person name="Xu J.-R."/>
            <person name="Kang Z.K."/>
            <person name="Wang L."/>
            <person name="Huang L."/>
        </authorList>
    </citation>
    <scope>NUCLEOTIDE SEQUENCE [LARGE SCALE GENOMIC DNA]</scope>
    <source>
        <strain evidence="2">03-8</strain>
    </source>
</reference>
<dbReference type="OrthoDB" id="3023467at2759"/>
<keyword evidence="1" id="KW-0732">Signal</keyword>
<accession>A0A194VM23</accession>
<feature type="signal peptide" evidence="1">
    <location>
        <begin position="1"/>
        <end position="16"/>
    </location>
</feature>
<organism evidence="2 3">
    <name type="scientific">Cytospora mali</name>
    <name type="common">Apple Valsa canker fungus</name>
    <name type="synonym">Valsa mali</name>
    <dbReference type="NCBI Taxonomy" id="578113"/>
    <lineage>
        <taxon>Eukaryota</taxon>
        <taxon>Fungi</taxon>
        <taxon>Dikarya</taxon>
        <taxon>Ascomycota</taxon>
        <taxon>Pezizomycotina</taxon>
        <taxon>Sordariomycetes</taxon>
        <taxon>Sordariomycetidae</taxon>
        <taxon>Diaporthales</taxon>
        <taxon>Cytosporaceae</taxon>
        <taxon>Cytospora</taxon>
    </lineage>
</organism>
<sequence>MYRPFTLALFLAGAYAASQTLPDHPLICEDSIDGQAPYISNDTPCVLQCDGFVVHATGSLLPDSVNSSSVPYCILDCLYRDATPTQSALAPGCHSSCLAKNGGNPEDLGWCMYWCLDGYGDLVTTTSCVPSVAYGSPTVTVIDGVTETVEPFTNPAIWKSCHFENHPGWCCRDKYSAHDNSSTEALRRFQLKPFKQK</sequence>
<keyword evidence="3" id="KW-1185">Reference proteome</keyword>
<name>A0A194VM23_CYTMA</name>
<gene>
    <name evidence="2" type="ORF">VM1G_00624</name>
</gene>
<feature type="chain" id="PRO_5008266657" evidence="1">
    <location>
        <begin position="17"/>
        <end position="197"/>
    </location>
</feature>
<evidence type="ECO:0000313" key="3">
    <source>
        <dbReference type="Proteomes" id="UP000078559"/>
    </source>
</evidence>
<protein>
    <submittedName>
        <fullName evidence="2">Uncharacterized protein</fullName>
    </submittedName>
</protein>
<evidence type="ECO:0000313" key="2">
    <source>
        <dbReference type="EMBL" id="KUI65236.1"/>
    </source>
</evidence>
<dbReference type="Proteomes" id="UP000078559">
    <property type="component" value="Chromosome 1"/>
</dbReference>
<evidence type="ECO:0000256" key="1">
    <source>
        <dbReference type="SAM" id="SignalP"/>
    </source>
</evidence>
<dbReference type="EMBL" id="CM003098">
    <property type="protein sequence ID" value="KUI65236.1"/>
    <property type="molecule type" value="Genomic_DNA"/>
</dbReference>
<proteinExistence type="predicted"/>
<dbReference type="AlphaFoldDB" id="A0A194VM23"/>